<protein>
    <submittedName>
        <fullName evidence="1">Uncharacterized protein</fullName>
    </submittedName>
</protein>
<keyword evidence="2" id="KW-1185">Reference proteome</keyword>
<name>X6PFE0_RETFI</name>
<feature type="non-terminal residue" evidence="1">
    <location>
        <position position="377"/>
    </location>
</feature>
<organism evidence="1 2">
    <name type="scientific">Reticulomyxa filosa</name>
    <dbReference type="NCBI Taxonomy" id="46433"/>
    <lineage>
        <taxon>Eukaryota</taxon>
        <taxon>Sar</taxon>
        <taxon>Rhizaria</taxon>
        <taxon>Retaria</taxon>
        <taxon>Foraminifera</taxon>
        <taxon>Monothalamids</taxon>
        <taxon>Reticulomyxidae</taxon>
        <taxon>Reticulomyxa</taxon>
    </lineage>
</organism>
<dbReference type="Proteomes" id="UP000023152">
    <property type="component" value="Unassembled WGS sequence"/>
</dbReference>
<dbReference type="EMBL" id="ASPP01000155">
    <property type="protein sequence ID" value="ETO36906.1"/>
    <property type="molecule type" value="Genomic_DNA"/>
</dbReference>
<accession>X6PFE0</accession>
<reference evidence="1 2" key="1">
    <citation type="journal article" date="2013" name="Curr. Biol.">
        <title>The Genome of the Foraminiferan Reticulomyxa filosa.</title>
        <authorList>
            <person name="Glockner G."/>
            <person name="Hulsmann N."/>
            <person name="Schleicher M."/>
            <person name="Noegel A.A."/>
            <person name="Eichinger L."/>
            <person name="Gallinger C."/>
            <person name="Pawlowski J."/>
            <person name="Sierra R."/>
            <person name="Euteneuer U."/>
            <person name="Pillet L."/>
            <person name="Moustafa A."/>
            <person name="Platzer M."/>
            <person name="Groth M."/>
            <person name="Szafranski K."/>
            <person name="Schliwa M."/>
        </authorList>
    </citation>
    <scope>NUCLEOTIDE SEQUENCE [LARGE SCALE GENOMIC DNA]</scope>
</reference>
<evidence type="ECO:0000313" key="1">
    <source>
        <dbReference type="EMBL" id="ETO36906.1"/>
    </source>
</evidence>
<sequence>MLKKVQPINDLLKFFSSLQSVTDLEHAIIIRSPSRQVKRVSWSDLEERNTSRELRRLLESKAMVEVAMGAKVVSFGKLLQMTLTNLWTNDSAMKHEKNDGLYQSFGAFINLCNDKSSKLRHVVICNLYEYDKESIQLLYKFAKNEVIRLQSNMQMIVNANSNTSSDENENKQRHKKNKNGDSFYYELKPMDLRYFRYYLTSIKLLITFEAMTKEELISQCFYKKDWKDIAFSISKLFQSRLIVDIPPSFKQQQSNVEYDTDQNRLELCKKLKELNAKAQMTTNALKGFLISWIRLLIYLNPKQGSPCDMFENDGNHQLIDQLIYGLITSVRYDEGSQNMIQYLCNLDIIRKDISFVQEVEKSLKESIFWKNKRQLNE</sequence>
<gene>
    <name evidence="1" type="ORF">RFI_00155</name>
</gene>
<dbReference type="AlphaFoldDB" id="X6PFE0"/>
<comment type="caution">
    <text evidence="1">The sequence shown here is derived from an EMBL/GenBank/DDBJ whole genome shotgun (WGS) entry which is preliminary data.</text>
</comment>
<proteinExistence type="predicted"/>
<evidence type="ECO:0000313" key="2">
    <source>
        <dbReference type="Proteomes" id="UP000023152"/>
    </source>
</evidence>